<keyword evidence="2" id="KW-0285">Flavoprotein</keyword>
<dbReference type="InterPro" id="IPR036188">
    <property type="entry name" value="FAD/NAD-bd_sf"/>
</dbReference>
<keyword evidence="3" id="KW-0274">FAD</keyword>
<name>A0ABY3RX99_9MICO</name>
<comment type="similarity">
    <text evidence="1">Belongs to the FAD-binding monooxygenase family.</text>
</comment>
<protein>
    <submittedName>
        <fullName evidence="5">NAD(P)/FAD-dependent oxidoreductase</fullName>
    </submittedName>
</protein>
<dbReference type="PANTHER" id="PTHR42877:SF4">
    <property type="entry name" value="FAD_NAD(P)-BINDING DOMAIN-CONTAINING PROTEIN-RELATED"/>
    <property type="match status" value="1"/>
</dbReference>
<evidence type="ECO:0000313" key="5">
    <source>
        <dbReference type="EMBL" id="UGS27540.1"/>
    </source>
</evidence>
<evidence type="ECO:0000256" key="2">
    <source>
        <dbReference type="ARBA" id="ARBA00022630"/>
    </source>
</evidence>
<reference evidence="5 6" key="1">
    <citation type="submission" date="2023-01" db="EMBL/GenBank/DDBJ databases">
        <title>Characterization of estradiol degrading bacteria Microbacterium sp. MZT7 and reveal degrading genes through genome analysis.</title>
        <authorList>
            <person name="Hao P."/>
            <person name="Gao Y."/>
        </authorList>
    </citation>
    <scope>NUCLEOTIDE SEQUENCE [LARGE SCALE GENOMIC DNA]</scope>
    <source>
        <strain evidence="5 6">MZT7</strain>
    </source>
</reference>
<dbReference type="SUPFAM" id="SSF51905">
    <property type="entry name" value="FAD/NAD(P)-binding domain"/>
    <property type="match status" value="2"/>
</dbReference>
<dbReference type="RefSeq" id="WP_231820876.1">
    <property type="nucleotide sequence ID" value="NZ_CP082781.1"/>
</dbReference>
<evidence type="ECO:0000313" key="6">
    <source>
        <dbReference type="Proteomes" id="UP001199642"/>
    </source>
</evidence>
<gene>
    <name evidence="5" type="ORF">K8F61_04945</name>
</gene>
<dbReference type="EMBL" id="CP082781">
    <property type="protein sequence ID" value="UGS27540.1"/>
    <property type="molecule type" value="Genomic_DNA"/>
</dbReference>
<proteinExistence type="inferred from homology"/>
<evidence type="ECO:0000256" key="4">
    <source>
        <dbReference type="ARBA" id="ARBA00023002"/>
    </source>
</evidence>
<dbReference type="Gene3D" id="3.50.50.60">
    <property type="entry name" value="FAD/NAD(P)-binding domain"/>
    <property type="match status" value="2"/>
</dbReference>
<dbReference type="PANTHER" id="PTHR42877">
    <property type="entry name" value="L-ORNITHINE N(5)-MONOOXYGENASE-RELATED"/>
    <property type="match status" value="1"/>
</dbReference>
<keyword evidence="6" id="KW-1185">Reference proteome</keyword>
<evidence type="ECO:0000256" key="1">
    <source>
        <dbReference type="ARBA" id="ARBA00010139"/>
    </source>
</evidence>
<dbReference type="Proteomes" id="UP001199642">
    <property type="component" value="Chromosome"/>
</dbReference>
<dbReference type="PRINTS" id="PR00368">
    <property type="entry name" value="FADPNR"/>
</dbReference>
<dbReference type="PRINTS" id="PR00411">
    <property type="entry name" value="PNDRDTASEI"/>
</dbReference>
<sequence length="647" mass="72241">MPERSFVERAVAHADVNALRLSLYQITRDPEIASIVPRRVYGAVADTVSFAVEDEELIRRKAVELLLTGAPAEEELPEPTASEIDELIQMLEGRRLEPPELTLRRQIPSFGDMPFQARWTADPSVPDGYHVAIVGAGIAGIAMGVQLAQLGIPFTVYERRSEVGGVWSINTYPDAGVDTLSATYEYGFEKKYPWPAYFARQADVRAYIEHVARRHGVFDRISFGSDVRVARFDDRSQDWTLTVSREGQPDQIVRADVVVAASGIFATPRDLPIEGAEGFAGDVVHTARWHDGVDCTGKRVAVIGNGSTGVQLLSKVAETAESVTVYQRTPQWISPRANYGVPIPDELQWLIGALPFYWNWNKYVAAMGTIELRNVLTTDARWIEGGGAVSERNDDLRALLTRYIEHQVGGRRDLVDQLVPDYAPMTRRPVVDNNWYASLTRPNVELVSTAIDRIEETAIVTADGTARETEVILAAVGFQTEKYVWPTAYYGEGGVSLEEVWRPQGAQAYLGMTVPRFPNLFLLYGPNSQPVAGGAGLPTWFEIWSRYVAQGIVAMLEGGHASMAVRQDVFDRYNEELHAEAQKLIYLSEHSTMKRNYYVNEFGRLQMNAPWTGERFFEMCEALQVSDYHFTAASTASPRELLTARIH</sequence>
<organism evidence="5 6">
    <name type="scientific">Microbacterium resistens</name>
    <dbReference type="NCBI Taxonomy" id="156977"/>
    <lineage>
        <taxon>Bacteria</taxon>
        <taxon>Bacillati</taxon>
        <taxon>Actinomycetota</taxon>
        <taxon>Actinomycetes</taxon>
        <taxon>Micrococcales</taxon>
        <taxon>Microbacteriaceae</taxon>
        <taxon>Microbacterium</taxon>
    </lineage>
</organism>
<dbReference type="InterPro" id="IPR051209">
    <property type="entry name" value="FAD-bind_Monooxygenase_sf"/>
</dbReference>
<accession>A0ABY3RX99</accession>
<evidence type="ECO:0000256" key="3">
    <source>
        <dbReference type="ARBA" id="ARBA00022827"/>
    </source>
</evidence>
<dbReference type="Pfam" id="PF00743">
    <property type="entry name" value="FMO-like"/>
    <property type="match status" value="1"/>
</dbReference>
<keyword evidence="4" id="KW-0560">Oxidoreductase</keyword>
<dbReference type="InterPro" id="IPR020946">
    <property type="entry name" value="Flavin_mOase-like"/>
</dbReference>